<keyword evidence="7" id="KW-0479">Metal-binding</keyword>
<dbReference type="InterPro" id="IPR008972">
    <property type="entry name" value="Cupredoxin"/>
</dbReference>
<dbReference type="Gene3D" id="1.10.287.90">
    <property type="match status" value="1"/>
</dbReference>
<evidence type="ECO:0000256" key="4">
    <source>
        <dbReference type="ARBA" id="ARBA00012949"/>
    </source>
</evidence>
<evidence type="ECO:0000256" key="1">
    <source>
        <dbReference type="ARBA" id="ARBA00001935"/>
    </source>
</evidence>
<dbReference type="InterPro" id="IPR002429">
    <property type="entry name" value="CcO_II-like_C"/>
</dbReference>
<keyword evidence="18" id="KW-0496">Mitochondrion</keyword>
<dbReference type="PANTHER" id="PTHR22888">
    <property type="entry name" value="CYTOCHROME C OXIDASE, SUBUNIT II"/>
    <property type="match status" value="1"/>
</dbReference>
<gene>
    <name evidence="18" type="primary">cox2</name>
</gene>
<evidence type="ECO:0000256" key="3">
    <source>
        <dbReference type="ARBA" id="ARBA00007866"/>
    </source>
</evidence>
<evidence type="ECO:0000256" key="11">
    <source>
        <dbReference type="ARBA" id="ARBA00022989"/>
    </source>
</evidence>
<dbReference type="AlphaFoldDB" id="A0A6M3R5A8"/>
<evidence type="ECO:0000256" key="12">
    <source>
        <dbReference type="ARBA" id="ARBA00023008"/>
    </source>
</evidence>
<accession>A0A6M3R5A8</accession>
<evidence type="ECO:0000313" key="18">
    <source>
        <dbReference type="EMBL" id="QJD07086.1"/>
    </source>
</evidence>
<name>A0A6M3R5A8_9PLAT</name>
<feature type="transmembrane region" description="Helical" evidence="16">
    <location>
        <begin position="48"/>
        <end position="69"/>
    </location>
</feature>
<protein>
    <recommendedName>
        <fullName evidence="4">cytochrome-c oxidase</fullName>
        <ecNumber evidence="4">7.1.1.9</ecNumber>
    </recommendedName>
    <alternativeName>
        <fullName evidence="14">Cytochrome c oxidase polypeptide II</fullName>
    </alternativeName>
</protein>
<dbReference type="GeneID" id="55293698"/>
<feature type="domain" description="Cytochrome oxidase subunit II copper A binding" evidence="17">
    <location>
        <begin position="82"/>
        <end position="197"/>
    </location>
</feature>
<evidence type="ECO:0000256" key="2">
    <source>
        <dbReference type="ARBA" id="ARBA00004141"/>
    </source>
</evidence>
<evidence type="ECO:0000256" key="10">
    <source>
        <dbReference type="ARBA" id="ARBA00022982"/>
    </source>
</evidence>
<dbReference type="GO" id="GO:0004129">
    <property type="term" value="F:cytochrome-c oxidase activity"/>
    <property type="evidence" value="ECO:0007669"/>
    <property type="project" value="UniProtKB-EC"/>
</dbReference>
<dbReference type="EC" id="7.1.1.9" evidence="4"/>
<keyword evidence="9" id="KW-1278">Translocase</keyword>
<sequence length="197" mass="22502">MGLSFVFWEMIEYVFALAWWISIFVFLYLVTVIFFVKGSIKLPADNNYIEGGWTLIPGCVVALGCYYNLHYLFWLDASLKMDVDSEVKVIGRQWYWTYEYDGNEYDSFMTSIIDNVDNPIRIPYGKGARMLVTSSDVIHSFFVPDMGFKVDAIPGRINVGVMTTPRIGVFHGYCSELCGTGHSYMPIVVEVVNSKEK</sequence>
<dbReference type="InterPro" id="IPR045187">
    <property type="entry name" value="CcO_II"/>
</dbReference>
<geneLocation type="mitochondrion" evidence="18"/>
<dbReference type="PANTHER" id="PTHR22888:SF9">
    <property type="entry name" value="CYTOCHROME C OXIDASE SUBUNIT 2"/>
    <property type="match status" value="1"/>
</dbReference>
<evidence type="ECO:0000256" key="8">
    <source>
        <dbReference type="ARBA" id="ARBA00022842"/>
    </source>
</evidence>
<keyword evidence="13 16" id="KW-0472">Membrane</keyword>
<evidence type="ECO:0000256" key="6">
    <source>
        <dbReference type="ARBA" id="ARBA00022692"/>
    </source>
</evidence>
<evidence type="ECO:0000256" key="16">
    <source>
        <dbReference type="SAM" id="Phobius"/>
    </source>
</evidence>
<dbReference type="SUPFAM" id="SSF49503">
    <property type="entry name" value="Cupredoxins"/>
    <property type="match status" value="1"/>
</dbReference>
<dbReference type="Gene3D" id="2.60.40.420">
    <property type="entry name" value="Cupredoxins - blue copper proteins"/>
    <property type="match status" value="1"/>
</dbReference>
<evidence type="ECO:0000256" key="13">
    <source>
        <dbReference type="ARBA" id="ARBA00023136"/>
    </source>
</evidence>
<keyword evidence="12" id="KW-0186">Copper</keyword>
<comment type="cofactor">
    <cofactor evidence="1">
        <name>Cu cation</name>
        <dbReference type="ChEBI" id="CHEBI:23378"/>
    </cofactor>
</comment>
<evidence type="ECO:0000256" key="14">
    <source>
        <dbReference type="ARBA" id="ARBA00031389"/>
    </source>
</evidence>
<keyword evidence="6 16" id="KW-0812">Transmembrane</keyword>
<dbReference type="GO" id="GO:0042773">
    <property type="term" value="P:ATP synthesis coupled electron transport"/>
    <property type="evidence" value="ECO:0007669"/>
    <property type="project" value="TreeGrafter"/>
</dbReference>
<evidence type="ECO:0000256" key="5">
    <source>
        <dbReference type="ARBA" id="ARBA00022448"/>
    </source>
</evidence>
<dbReference type="GO" id="GO:0016020">
    <property type="term" value="C:membrane"/>
    <property type="evidence" value="ECO:0007669"/>
    <property type="project" value="UniProtKB-SubCell"/>
</dbReference>
<dbReference type="PROSITE" id="PS50857">
    <property type="entry name" value="COX2_CUA"/>
    <property type="match status" value="1"/>
</dbReference>
<dbReference type="PROSITE" id="PS00078">
    <property type="entry name" value="COX2"/>
    <property type="match status" value="1"/>
</dbReference>
<dbReference type="PRINTS" id="PR01166">
    <property type="entry name" value="CYCOXIDASEII"/>
</dbReference>
<evidence type="ECO:0000256" key="9">
    <source>
        <dbReference type="ARBA" id="ARBA00022967"/>
    </source>
</evidence>
<comment type="subcellular location">
    <subcellularLocation>
        <location evidence="2">Membrane</location>
        <topology evidence="2">Multi-pass membrane protein</topology>
    </subcellularLocation>
</comment>
<evidence type="ECO:0000256" key="7">
    <source>
        <dbReference type="ARBA" id="ARBA00022723"/>
    </source>
</evidence>
<dbReference type="InterPro" id="IPR001505">
    <property type="entry name" value="Copper_CuA"/>
</dbReference>
<keyword evidence="5" id="KW-0813">Transport</keyword>
<evidence type="ECO:0000259" key="17">
    <source>
        <dbReference type="PROSITE" id="PS50857"/>
    </source>
</evidence>
<proteinExistence type="inferred from homology"/>
<comment type="catalytic activity">
    <reaction evidence="15">
        <text>4 Fe(II)-[cytochrome c] + O2 + 8 H(+)(in) = 4 Fe(III)-[cytochrome c] + 2 H2O + 4 H(+)(out)</text>
        <dbReference type="Rhea" id="RHEA:11436"/>
        <dbReference type="Rhea" id="RHEA-COMP:10350"/>
        <dbReference type="Rhea" id="RHEA-COMP:14399"/>
        <dbReference type="ChEBI" id="CHEBI:15377"/>
        <dbReference type="ChEBI" id="CHEBI:15378"/>
        <dbReference type="ChEBI" id="CHEBI:15379"/>
        <dbReference type="ChEBI" id="CHEBI:29033"/>
        <dbReference type="ChEBI" id="CHEBI:29034"/>
        <dbReference type="EC" id="7.1.1.9"/>
    </reaction>
    <physiologicalReaction direction="left-to-right" evidence="15">
        <dbReference type="Rhea" id="RHEA:11437"/>
    </physiologicalReaction>
</comment>
<dbReference type="EMBL" id="MN095193">
    <property type="protein sequence ID" value="QJD07086.1"/>
    <property type="molecule type" value="Genomic_DNA"/>
</dbReference>
<feature type="transmembrane region" description="Helical" evidence="16">
    <location>
        <begin position="13"/>
        <end position="36"/>
    </location>
</feature>
<organism evidence="18">
    <name type="scientific">Enterogyrus malmbergi</name>
    <dbReference type="NCBI Taxonomy" id="2593014"/>
    <lineage>
        <taxon>Eukaryota</taxon>
        <taxon>Metazoa</taxon>
        <taxon>Spiralia</taxon>
        <taxon>Lophotrochozoa</taxon>
        <taxon>Platyhelminthes</taxon>
        <taxon>Monogenea</taxon>
        <taxon>Monopisthocotylea</taxon>
        <taxon>Dactylogyridea</taxon>
        <taxon>Ancyrocephalidae</taxon>
        <taxon>Enterogyrus</taxon>
    </lineage>
</organism>
<reference evidence="18" key="1">
    <citation type="journal article" date="2019" name="Genes (Basel)">
        <title>Evidence for Adaptive Selection in the Mitogenome of a Mesoparasitic Monogenean Flatworm Enterogyrus malmbergi.</title>
        <authorList>
            <person name="Zhang D."/>
            <person name="Zou H."/>
            <person name="Wu S.G."/>
            <person name="Li M."/>
            <person name="Jakovlic I."/>
            <person name="Zhang J."/>
            <person name="Chen R."/>
            <person name="Li W.X."/>
            <person name="Wang G.T."/>
        </authorList>
    </citation>
    <scope>NUCLEOTIDE SEQUENCE</scope>
</reference>
<keyword evidence="10" id="KW-0249">Electron transport</keyword>
<dbReference type="GO" id="GO:0005507">
    <property type="term" value="F:copper ion binding"/>
    <property type="evidence" value="ECO:0007669"/>
    <property type="project" value="InterPro"/>
</dbReference>
<keyword evidence="8" id="KW-0460">Magnesium</keyword>
<evidence type="ECO:0000256" key="15">
    <source>
        <dbReference type="ARBA" id="ARBA00049512"/>
    </source>
</evidence>
<dbReference type="InterPro" id="IPR036257">
    <property type="entry name" value="Cyt_c_oxidase_su2_TM_sf"/>
</dbReference>
<dbReference type="Pfam" id="PF00116">
    <property type="entry name" value="COX2"/>
    <property type="match status" value="1"/>
</dbReference>
<dbReference type="SUPFAM" id="SSF81464">
    <property type="entry name" value="Cytochrome c oxidase subunit II-like, transmembrane region"/>
    <property type="match status" value="1"/>
</dbReference>
<comment type="similarity">
    <text evidence="3">Belongs to the cytochrome c oxidase subunit 2 family.</text>
</comment>
<dbReference type="RefSeq" id="YP_009829424.1">
    <property type="nucleotide sequence ID" value="NC_048529.1"/>
</dbReference>
<keyword evidence="11 16" id="KW-1133">Transmembrane helix</keyword>